<accession>A0A8H7DW52</accession>
<evidence type="ECO:0000313" key="4">
    <source>
        <dbReference type="EMBL" id="KAF7436253.1"/>
    </source>
</evidence>
<keyword evidence="5" id="KW-1185">Reference proteome</keyword>
<comment type="caution">
    <text evidence="4">The sequence shown here is derived from an EMBL/GenBank/DDBJ whole genome shotgun (WGS) entry which is preliminary data.</text>
</comment>
<feature type="transmembrane region" description="Helical" evidence="2">
    <location>
        <begin position="20"/>
        <end position="40"/>
    </location>
</feature>
<dbReference type="Proteomes" id="UP000623687">
    <property type="component" value="Unassembled WGS sequence"/>
</dbReference>
<name>A0A8H7DW52_PLEOS</name>
<evidence type="ECO:0000313" key="5">
    <source>
        <dbReference type="Proteomes" id="UP000623687"/>
    </source>
</evidence>
<dbReference type="Pfam" id="PF03473">
    <property type="entry name" value="MOSC"/>
    <property type="match status" value="1"/>
</dbReference>
<feature type="compositionally biased region" description="Basic and acidic residues" evidence="1">
    <location>
        <begin position="60"/>
        <end position="69"/>
    </location>
</feature>
<evidence type="ECO:0000259" key="3">
    <source>
        <dbReference type="PROSITE" id="PS51340"/>
    </source>
</evidence>
<dbReference type="Pfam" id="PF03476">
    <property type="entry name" value="MOSC_N"/>
    <property type="match status" value="1"/>
</dbReference>
<feature type="region of interest" description="Disordered" evidence="1">
    <location>
        <begin position="47"/>
        <end position="69"/>
    </location>
</feature>
<dbReference type="PANTHER" id="PTHR14237">
    <property type="entry name" value="MOLYBDOPTERIN COFACTOR SULFURASE MOSC"/>
    <property type="match status" value="1"/>
</dbReference>
<evidence type="ECO:0000256" key="1">
    <source>
        <dbReference type="SAM" id="MobiDB-lite"/>
    </source>
</evidence>
<reference evidence="4" key="1">
    <citation type="submission" date="2019-07" db="EMBL/GenBank/DDBJ databases">
        <authorList>
            <person name="Palmer J.M."/>
        </authorList>
    </citation>
    <scope>NUCLEOTIDE SEQUENCE</scope>
    <source>
        <strain evidence="4">PC9</strain>
    </source>
</reference>
<dbReference type="GO" id="GO:0030151">
    <property type="term" value="F:molybdenum ion binding"/>
    <property type="evidence" value="ECO:0007669"/>
    <property type="project" value="InterPro"/>
</dbReference>
<dbReference type="GeneID" id="59372900"/>
<dbReference type="RefSeq" id="XP_036634152.1">
    <property type="nucleotide sequence ID" value="XM_036772679.1"/>
</dbReference>
<dbReference type="VEuPathDB" id="FungiDB:PC9H_003082"/>
<dbReference type="SUPFAM" id="SSF141673">
    <property type="entry name" value="MOSC N-terminal domain-like"/>
    <property type="match status" value="1"/>
</dbReference>
<evidence type="ECO:0000256" key="2">
    <source>
        <dbReference type="SAM" id="Phobius"/>
    </source>
</evidence>
<dbReference type="PANTHER" id="PTHR14237:SF19">
    <property type="entry name" value="MITOCHONDRIAL AMIDOXIME REDUCING COMPONENT 1"/>
    <property type="match status" value="1"/>
</dbReference>
<protein>
    <recommendedName>
        <fullName evidence="3">MOSC domain-containing protein</fullName>
    </recommendedName>
</protein>
<keyword evidence="2" id="KW-0812">Transmembrane</keyword>
<dbReference type="EMBL" id="JACETU010000002">
    <property type="protein sequence ID" value="KAF7436253.1"/>
    <property type="molecule type" value="Genomic_DNA"/>
</dbReference>
<organism evidence="4 5">
    <name type="scientific">Pleurotus ostreatus</name>
    <name type="common">Oyster mushroom</name>
    <name type="synonym">White-rot fungus</name>
    <dbReference type="NCBI Taxonomy" id="5322"/>
    <lineage>
        <taxon>Eukaryota</taxon>
        <taxon>Fungi</taxon>
        <taxon>Dikarya</taxon>
        <taxon>Basidiomycota</taxon>
        <taxon>Agaricomycotina</taxon>
        <taxon>Agaricomycetes</taxon>
        <taxon>Agaricomycetidae</taxon>
        <taxon>Agaricales</taxon>
        <taxon>Pleurotineae</taxon>
        <taxon>Pleurotaceae</taxon>
        <taxon>Pleurotus</taxon>
    </lineage>
</organism>
<keyword evidence="2" id="KW-0472">Membrane</keyword>
<keyword evidence="2" id="KW-1133">Transmembrane helix</keyword>
<dbReference type="InterPro" id="IPR005302">
    <property type="entry name" value="MoCF_Sase_C"/>
</dbReference>
<dbReference type="GO" id="GO:0003824">
    <property type="term" value="F:catalytic activity"/>
    <property type="evidence" value="ECO:0007669"/>
    <property type="project" value="InterPro"/>
</dbReference>
<dbReference type="GO" id="GO:0030170">
    <property type="term" value="F:pyridoxal phosphate binding"/>
    <property type="evidence" value="ECO:0007669"/>
    <property type="project" value="InterPro"/>
</dbReference>
<gene>
    <name evidence="4" type="ORF">PC9H_003082</name>
</gene>
<sequence>MALNFSDEFAQRASKLFPSVFSWNEALVIASLLATSFIFIHHRSQRPSLSAGPKLNGEPRNADGRKQERRGLGDVRLTKILVHPIKSCRGTSVQSAKFTAEGIENDRKWCFIDATTHKVLTARELPTMVLIYPTIEEDDTDPHGGRLVITIPAANSGEFEPITLTVPLRPTEDVLSTWAIVDDIVLWSHTGIDGYIVQCLPSTSASVPTPNPSEVLSRFFSREVRLVYKGPRPRICFPTDAFPKLEASVVYQDSYPLLVMGQENMDELNVWIQEMITEGKATGRELIGEEWRNGIVTVERFRPNLVFTGAGAYAEDHWEEIAIGHTKEEAQDPDTPGISLVAKCQRCLLPNVSPETGIRDKAVPFKVMMKHRIGVDPLAKLKPCMGVNGAPKGSGVYKVGDWVDVRRFVGDNI</sequence>
<dbReference type="InterPro" id="IPR005303">
    <property type="entry name" value="MOCOS_middle"/>
</dbReference>
<proteinExistence type="predicted"/>
<feature type="domain" description="MOSC" evidence="3">
    <location>
        <begin position="209"/>
        <end position="406"/>
    </location>
</feature>
<dbReference type="PROSITE" id="PS51340">
    <property type="entry name" value="MOSC"/>
    <property type="match status" value="1"/>
</dbReference>
<dbReference type="AlphaFoldDB" id="A0A8H7DW52"/>
<dbReference type="OrthoDB" id="17255at2759"/>